<evidence type="ECO:0000256" key="11">
    <source>
        <dbReference type="ARBA" id="ARBA00022840"/>
    </source>
</evidence>
<evidence type="ECO:0000256" key="7">
    <source>
        <dbReference type="ARBA" id="ARBA00022723"/>
    </source>
</evidence>
<feature type="transmembrane region" description="Helical" evidence="18">
    <location>
        <begin position="405"/>
        <end position="425"/>
    </location>
</feature>
<keyword evidence="14 18" id="KW-1133">Transmembrane helix</keyword>
<dbReference type="InterPro" id="IPR001757">
    <property type="entry name" value="P_typ_ATPase"/>
</dbReference>
<feature type="transmembrane region" description="Helical" evidence="18">
    <location>
        <begin position="903"/>
        <end position="922"/>
    </location>
</feature>
<dbReference type="FunFam" id="3.30.70.100:FF:000005">
    <property type="entry name" value="Copper-exporting P-type ATPase A"/>
    <property type="match status" value="3"/>
</dbReference>
<dbReference type="InterPro" id="IPR006121">
    <property type="entry name" value="HMA_dom"/>
</dbReference>
<dbReference type="CDD" id="cd02094">
    <property type="entry name" value="P-type_ATPase_Cu-like"/>
    <property type="match status" value="1"/>
</dbReference>
<dbReference type="AlphaFoldDB" id="A0A857C8T1"/>
<evidence type="ECO:0000256" key="9">
    <source>
        <dbReference type="ARBA" id="ARBA00022741"/>
    </source>
</evidence>
<dbReference type="GO" id="GO:0005507">
    <property type="term" value="F:copper ion binding"/>
    <property type="evidence" value="ECO:0007669"/>
    <property type="project" value="InterPro"/>
</dbReference>
<dbReference type="PANTHER" id="PTHR43520">
    <property type="entry name" value="ATP7, ISOFORM B"/>
    <property type="match status" value="1"/>
</dbReference>
<evidence type="ECO:0000256" key="5">
    <source>
        <dbReference type="ARBA" id="ARBA00022475"/>
    </source>
</evidence>
<evidence type="ECO:0000256" key="8">
    <source>
        <dbReference type="ARBA" id="ARBA00022737"/>
    </source>
</evidence>
<evidence type="ECO:0000256" key="15">
    <source>
        <dbReference type="ARBA" id="ARBA00023008"/>
    </source>
</evidence>
<dbReference type="SUPFAM" id="SSF81665">
    <property type="entry name" value="Calcium ATPase, transmembrane domain M"/>
    <property type="match status" value="1"/>
</dbReference>
<dbReference type="Gene3D" id="3.40.50.1000">
    <property type="entry name" value="HAD superfamily/HAD-like"/>
    <property type="match status" value="1"/>
</dbReference>
<feature type="domain" description="HMA" evidence="19">
    <location>
        <begin position="58"/>
        <end position="123"/>
    </location>
</feature>
<comment type="similarity">
    <text evidence="2 18">Belongs to the cation transport ATPase (P-type) (TC 3.A.3) family. Type IB subfamily.</text>
</comment>
<dbReference type="InterPro" id="IPR044492">
    <property type="entry name" value="P_typ_ATPase_HD_dom"/>
</dbReference>
<dbReference type="InterPro" id="IPR023298">
    <property type="entry name" value="ATPase_P-typ_TM_dom_sf"/>
</dbReference>
<dbReference type="PROSITE" id="PS50846">
    <property type="entry name" value="HMA_2"/>
    <property type="match status" value="3"/>
</dbReference>
<dbReference type="GO" id="GO:0140581">
    <property type="term" value="F:P-type monovalent copper transporter activity"/>
    <property type="evidence" value="ECO:0007669"/>
    <property type="project" value="UniProtKB-EC"/>
</dbReference>
<keyword evidence="15" id="KW-0186">Copper</keyword>
<dbReference type="InterPro" id="IPR017969">
    <property type="entry name" value="Heavy-metal-associated_CS"/>
</dbReference>
<dbReference type="NCBIfam" id="TIGR01525">
    <property type="entry name" value="ATPase-IB_hvy"/>
    <property type="match status" value="1"/>
</dbReference>
<evidence type="ECO:0000256" key="4">
    <source>
        <dbReference type="ARBA" id="ARBA00022448"/>
    </source>
</evidence>
<keyword evidence="8" id="KW-0677">Repeat</keyword>
<dbReference type="SFLD" id="SFLDG00002">
    <property type="entry name" value="C1.7:_P-type_atpase_like"/>
    <property type="match status" value="1"/>
</dbReference>
<dbReference type="GO" id="GO:0043682">
    <property type="term" value="F:P-type divalent copper transporter activity"/>
    <property type="evidence" value="ECO:0007669"/>
    <property type="project" value="TreeGrafter"/>
</dbReference>
<dbReference type="PRINTS" id="PR00119">
    <property type="entry name" value="CATATPASE"/>
</dbReference>
<evidence type="ECO:0000256" key="14">
    <source>
        <dbReference type="ARBA" id="ARBA00022989"/>
    </source>
</evidence>
<dbReference type="InterPro" id="IPR018303">
    <property type="entry name" value="ATPase_P-typ_P_site"/>
</dbReference>
<dbReference type="Pfam" id="PF00122">
    <property type="entry name" value="E1-E2_ATPase"/>
    <property type="match status" value="1"/>
</dbReference>
<dbReference type="Gene3D" id="3.40.1110.10">
    <property type="entry name" value="Calcium-transporting ATPase, cytoplasmic domain N"/>
    <property type="match status" value="1"/>
</dbReference>
<evidence type="ECO:0000256" key="17">
    <source>
        <dbReference type="ARBA" id="ARBA00023136"/>
    </source>
</evidence>
<dbReference type="PRINTS" id="PR00120">
    <property type="entry name" value="HATPASE"/>
</dbReference>
<dbReference type="InterPro" id="IPR006122">
    <property type="entry name" value="HMA_Cu_ion-bd"/>
</dbReference>
<evidence type="ECO:0000313" key="20">
    <source>
        <dbReference type="EMBL" id="QGZ35285.1"/>
    </source>
</evidence>
<dbReference type="SUPFAM" id="SSF56784">
    <property type="entry name" value="HAD-like"/>
    <property type="match status" value="1"/>
</dbReference>
<dbReference type="Pfam" id="PF00702">
    <property type="entry name" value="Hydrolase"/>
    <property type="match status" value="1"/>
</dbReference>
<dbReference type="CDD" id="cd00371">
    <property type="entry name" value="HMA"/>
    <property type="match status" value="3"/>
</dbReference>
<dbReference type="GO" id="GO:0016887">
    <property type="term" value="F:ATP hydrolysis activity"/>
    <property type="evidence" value="ECO:0007669"/>
    <property type="project" value="InterPro"/>
</dbReference>
<dbReference type="Pfam" id="PF00403">
    <property type="entry name" value="HMA"/>
    <property type="match status" value="3"/>
</dbReference>
<keyword evidence="13" id="KW-1278">Translocase</keyword>
<name>A0A857C8T1_9HYPH</name>
<dbReference type="KEGG" id="siw:GH266_12730"/>
<dbReference type="SUPFAM" id="SSF81653">
    <property type="entry name" value="Calcium ATPase, transduction domain A"/>
    <property type="match status" value="1"/>
</dbReference>
<keyword evidence="16" id="KW-0406">Ion transport</keyword>
<feature type="transmembrane region" description="Helical" evidence="18">
    <location>
        <begin position="928"/>
        <end position="950"/>
    </location>
</feature>
<dbReference type="PROSITE" id="PS00154">
    <property type="entry name" value="ATPASE_E1_E2"/>
    <property type="match status" value="1"/>
</dbReference>
<comment type="subcellular location">
    <subcellularLocation>
        <location evidence="1">Cell membrane</location>
        <topology evidence="1">Multi-pass membrane protein</topology>
    </subcellularLocation>
</comment>
<dbReference type="SUPFAM" id="SSF55008">
    <property type="entry name" value="HMA, heavy metal-associated domain"/>
    <property type="match status" value="3"/>
</dbReference>
<keyword evidence="5 18" id="KW-1003">Cell membrane</keyword>
<feature type="domain" description="HMA" evidence="19">
    <location>
        <begin position="138"/>
        <end position="201"/>
    </location>
</feature>
<evidence type="ECO:0000256" key="18">
    <source>
        <dbReference type="RuleBase" id="RU362081"/>
    </source>
</evidence>
<dbReference type="InterPro" id="IPR059000">
    <property type="entry name" value="ATPase_P-type_domA"/>
</dbReference>
<dbReference type="Proteomes" id="UP000435648">
    <property type="component" value="Chromosome"/>
</dbReference>
<evidence type="ECO:0000256" key="12">
    <source>
        <dbReference type="ARBA" id="ARBA00022842"/>
    </source>
</evidence>
<evidence type="ECO:0000256" key="13">
    <source>
        <dbReference type="ARBA" id="ARBA00022967"/>
    </source>
</evidence>
<dbReference type="InterPro" id="IPR023214">
    <property type="entry name" value="HAD_sf"/>
</dbReference>
<accession>A0A857C8T1</accession>
<keyword evidence="9 18" id="KW-0547">Nucleotide-binding</keyword>
<proteinExistence type="inferred from homology"/>
<evidence type="ECO:0000256" key="3">
    <source>
        <dbReference type="ARBA" id="ARBA00012517"/>
    </source>
</evidence>
<gene>
    <name evidence="20" type="ORF">GH266_12730</name>
</gene>
<feature type="transmembrane region" description="Helical" evidence="18">
    <location>
        <begin position="378"/>
        <end position="399"/>
    </location>
</feature>
<dbReference type="EMBL" id="CP046908">
    <property type="protein sequence ID" value="QGZ35285.1"/>
    <property type="molecule type" value="Genomic_DNA"/>
</dbReference>
<dbReference type="FunFam" id="2.70.150.10:FF:000020">
    <property type="entry name" value="Copper-exporting P-type ATPase A"/>
    <property type="match status" value="1"/>
</dbReference>
<organism evidence="20 21">
    <name type="scientific">Stappia indica</name>
    <dbReference type="NCBI Taxonomy" id="538381"/>
    <lineage>
        <taxon>Bacteria</taxon>
        <taxon>Pseudomonadati</taxon>
        <taxon>Pseudomonadota</taxon>
        <taxon>Alphaproteobacteria</taxon>
        <taxon>Hyphomicrobiales</taxon>
        <taxon>Stappiaceae</taxon>
        <taxon>Stappia</taxon>
    </lineage>
</organism>
<evidence type="ECO:0000256" key="10">
    <source>
        <dbReference type="ARBA" id="ARBA00022796"/>
    </source>
</evidence>
<feature type="transmembrane region" description="Helical" evidence="18">
    <location>
        <begin position="341"/>
        <end position="358"/>
    </location>
</feature>
<evidence type="ECO:0000256" key="6">
    <source>
        <dbReference type="ARBA" id="ARBA00022692"/>
    </source>
</evidence>
<feature type="domain" description="HMA" evidence="19">
    <location>
        <begin position="210"/>
        <end position="273"/>
    </location>
</feature>
<dbReference type="SFLD" id="SFLDF00027">
    <property type="entry name" value="p-type_atpase"/>
    <property type="match status" value="1"/>
</dbReference>
<keyword evidence="7 18" id="KW-0479">Metal-binding</keyword>
<feature type="transmembrane region" description="Helical" evidence="18">
    <location>
        <begin position="559"/>
        <end position="581"/>
    </location>
</feature>
<dbReference type="GO" id="GO:0005524">
    <property type="term" value="F:ATP binding"/>
    <property type="evidence" value="ECO:0007669"/>
    <property type="project" value="UniProtKB-UniRule"/>
</dbReference>
<evidence type="ECO:0000259" key="19">
    <source>
        <dbReference type="PROSITE" id="PS50846"/>
    </source>
</evidence>
<dbReference type="SFLD" id="SFLDS00003">
    <property type="entry name" value="Haloacid_Dehalogenase"/>
    <property type="match status" value="1"/>
</dbReference>
<evidence type="ECO:0000256" key="16">
    <source>
        <dbReference type="ARBA" id="ARBA00023065"/>
    </source>
</evidence>
<protein>
    <recommendedName>
        <fullName evidence="3">P-type Cu(+) transporter</fullName>
        <ecNumber evidence="3">7.2.2.8</ecNumber>
    </recommendedName>
</protein>
<dbReference type="Gene3D" id="3.30.70.100">
    <property type="match status" value="3"/>
</dbReference>
<dbReference type="NCBIfam" id="TIGR01511">
    <property type="entry name" value="ATPase-IB1_Cu"/>
    <property type="match status" value="1"/>
</dbReference>
<feature type="transmembrane region" description="Helical" evidence="18">
    <location>
        <begin position="587"/>
        <end position="610"/>
    </location>
</feature>
<dbReference type="NCBIfam" id="TIGR00003">
    <property type="entry name" value="copper ion binding protein"/>
    <property type="match status" value="3"/>
</dbReference>
<dbReference type="GO" id="GO:0060003">
    <property type="term" value="P:copper ion export"/>
    <property type="evidence" value="ECO:0007669"/>
    <property type="project" value="UniProtKB-ARBA"/>
</dbReference>
<dbReference type="NCBIfam" id="TIGR01494">
    <property type="entry name" value="ATPase_P-type"/>
    <property type="match status" value="1"/>
</dbReference>
<keyword evidence="12" id="KW-0460">Magnesium</keyword>
<keyword evidence="10" id="KW-0187">Copper transport</keyword>
<evidence type="ECO:0000256" key="1">
    <source>
        <dbReference type="ARBA" id="ARBA00004651"/>
    </source>
</evidence>
<dbReference type="InterPro" id="IPR023299">
    <property type="entry name" value="ATPase_P-typ_cyto_dom_N"/>
</dbReference>
<feature type="transmembrane region" description="Helical" evidence="18">
    <location>
        <begin position="301"/>
        <end position="321"/>
    </location>
</feature>
<dbReference type="GO" id="GO:0005886">
    <property type="term" value="C:plasma membrane"/>
    <property type="evidence" value="ECO:0007669"/>
    <property type="project" value="UniProtKB-SubCell"/>
</dbReference>
<dbReference type="PANTHER" id="PTHR43520:SF8">
    <property type="entry name" value="P-TYPE CU(+) TRANSPORTER"/>
    <property type="match status" value="1"/>
</dbReference>
<dbReference type="InterPro" id="IPR027256">
    <property type="entry name" value="P-typ_ATPase_IB"/>
</dbReference>
<dbReference type="InterPro" id="IPR036412">
    <property type="entry name" value="HAD-like_sf"/>
</dbReference>
<sequence length="959" mass="99109">MVGRWGFQRWQGQGPTNRYFAIDLPIVGRTICLSELEFPSRKEAAMNAPVRAADIKNAAISLPIEGMTCASCVGRVEKALKAVPGVSDAVVNLATEKASITADASIDRAALVKAVEKAGYEVPASFLAVPAAAPAASGPVEIAIEGMTCASCVGRVERALKAVPGVTEAVVNLATEKATIKGSADNAALVAAIEASGYEAKLINSTVSERAVEIAIEGMTCASCVGRVERALKEVPGVTQAVVNLATEKATIRGSADGAALVAAIGNAGYEAKLLSVAGAAGGQPATDDRAEKKEAERRELTRDFTIAAALTLPVFLLEMGSHVIPGVHALIDSTIGMQNGWYLQFVLTTIVLFVPGIRFYEKGIPALWRLAPDMNSLVAVGTLAAYGYSLVATFAPGFLPAGTINVYFEAAAVIVTLILLGRLLEARAKGRTSEAIKRLVGMQAKTARVRRDGKVVEVAIDAVANGDIVEVRPGERVPVDGEVVDGESYVDESMITGEPIPVSKKNGSEVVAGTVNQKGAFAIKATAVGGNTVLSQIIRMVEDAQGSKLPIQAMVDKVTMYFVPVVFAVAALTFAAWLYFGPSPALTFALVNAVAVLIIACPCAMGLATPTSIMVGTGRGAELGVLFRKGEALQLLKDAKVVAVDKTGTLTEGKPALTDLELALGFERSQVLGLVAAVEARSEHPIARAIVDAAAAEAIALPAVSDFESVTGLGVKASADGKGVEIGADRYMIQLGHDVGGFAKVAERLGNEGKSPLYAAIDGKLAAIIAVADPIKPTTPAAIKAMHDLGLKVAMITGDNARTAKAIAAKLGIDEVVAEVLPDGKVEAVRRLKSQYGKVAFVGDGINDAPALAESDVGLAIGTGTDIAIEAADVVLMSGSLQGVPNAIALSKATIGNIRQNLFWAFVYNAALIPVAAGLLYPSYGILLSPVFAAGAMALSSVFVLGNALRLKTFKVAS</sequence>
<dbReference type="GO" id="GO:0055070">
    <property type="term" value="P:copper ion homeostasis"/>
    <property type="evidence" value="ECO:0007669"/>
    <property type="project" value="TreeGrafter"/>
</dbReference>
<evidence type="ECO:0000313" key="21">
    <source>
        <dbReference type="Proteomes" id="UP000435648"/>
    </source>
</evidence>
<keyword evidence="6 18" id="KW-0812">Transmembrane</keyword>
<keyword evidence="4" id="KW-0813">Transport</keyword>
<dbReference type="EC" id="7.2.2.8" evidence="3"/>
<keyword evidence="17 18" id="KW-0472">Membrane</keyword>
<reference evidence="20 21" key="1">
    <citation type="submission" date="2019-12" db="EMBL/GenBank/DDBJ databases">
        <title>The genome of Stappia indica PHM037.</title>
        <authorList>
            <person name="Kacar D."/>
            <person name="Galan B."/>
            <person name="Canedo L."/>
            <person name="Rodriguez P."/>
            <person name="de la Calle F."/>
            <person name="Garcia J.L."/>
        </authorList>
    </citation>
    <scope>NUCLEOTIDE SEQUENCE [LARGE SCALE GENOMIC DNA]</scope>
    <source>
        <strain evidence="20 21">PHM037</strain>
    </source>
</reference>
<dbReference type="Gene3D" id="2.70.150.10">
    <property type="entry name" value="Calcium-transporting ATPase, cytoplasmic transduction domain A"/>
    <property type="match status" value="1"/>
</dbReference>
<dbReference type="InterPro" id="IPR008250">
    <property type="entry name" value="ATPase_P-typ_transduc_dom_A_sf"/>
</dbReference>
<dbReference type="InterPro" id="IPR036163">
    <property type="entry name" value="HMA_dom_sf"/>
</dbReference>
<keyword evidence="11 18" id="KW-0067">ATP-binding</keyword>
<dbReference type="PROSITE" id="PS01047">
    <property type="entry name" value="HMA_1"/>
    <property type="match status" value="3"/>
</dbReference>
<evidence type="ECO:0000256" key="2">
    <source>
        <dbReference type="ARBA" id="ARBA00006024"/>
    </source>
</evidence>